<evidence type="ECO:0000256" key="5">
    <source>
        <dbReference type="ARBA" id="ARBA00022982"/>
    </source>
</evidence>
<keyword evidence="4 8" id="KW-1278">Translocase</keyword>
<dbReference type="PIRSF" id="PIRSF006102">
    <property type="entry name" value="NQR_DE"/>
    <property type="match status" value="1"/>
</dbReference>
<reference evidence="10" key="1">
    <citation type="submission" date="2023-07" db="EMBL/GenBank/DDBJ databases">
        <title>Thauera sp. CAU 1555 isolated from sand of Yaerae Beach.</title>
        <authorList>
            <person name="Kim W."/>
        </authorList>
    </citation>
    <scope>NUCLEOTIDE SEQUENCE [LARGE SCALE GENOMIC DNA]</scope>
    <source>
        <strain evidence="10">CAU 1555</strain>
    </source>
</reference>
<keyword evidence="10" id="KW-1185">Reference proteome</keyword>
<feature type="transmembrane region" description="Helical" evidence="8">
    <location>
        <begin position="94"/>
        <end position="112"/>
    </location>
</feature>
<protein>
    <recommendedName>
        <fullName evidence="8">Ion-translocating oxidoreductase complex subunit E</fullName>
        <ecNumber evidence="8">7.-.-.-</ecNumber>
    </recommendedName>
    <alternativeName>
        <fullName evidence="8">Rnf electron transport complex subunit E</fullName>
    </alternativeName>
</protein>
<comment type="similarity">
    <text evidence="8">Belongs to the NqrDE/RnfAE family.</text>
</comment>
<feature type="transmembrane region" description="Helical" evidence="8">
    <location>
        <begin position="68"/>
        <end position="88"/>
    </location>
</feature>
<sequence>MSTTAEATDLPAEGIPAAAAAPAKPAVDYRGIVGRGLWTENMVFAQMLALCPLLAVTGTATNGLGMGLATTAVLVMANVGVALIRNWVSASVRIPVFVVLIATLVTLVDMSINAWLHDLYKVLGLFIALIVCNCGILGRAEAFASKNPVAASAVDGLAMGLGFTLALVVLGAVRELLGAGTLFAGASLLLGEAFRFLEITVIPDYKGFLLMILPPGGFLALGFLIAGKRVWDTKRERQRAAALTEGANA</sequence>
<keyword evidence="8" id="KW-1003">Cell membrane</keyword>
<keyword evidence="5 8" id="KW-0249">Electron transport</keyword>
<gene>
    <name evidence="8" type="primary">rnfE</name>
    <name evidence="9" type="ORF">IFO67_13610</name>
</gene>
<feature type="transmembrane region" description="Helical" evidence="8">
    <location>
        <begin position="176"/>
        <end position="196"/>
    </location>
</feature>
<keyword evidence="6 8" id="KW-1133">Transmembrane helix</keyword>
<dbReference type="HAMAP" id="MF_00478">
    <property type="entry name" value="RsxE_RnfE"/>
    <property type="match status" value="1"/>
</dbReference>
<evidence type="ECO:0000256" key="3">
    <source>
        <dbReference type="ARBA" id="ARBA00022692"/>
    </source>
</evidence>
<evidence type="ECO:0000256" key="2">
    <source>
        <dbReference type="ARBA" id="ARBA00022448"/>
    </source>
</evidence>
<evidence type="ECO:0000256" key="7">
    <source>
        <dbReference type="ARBA" id="ARBA00023136"/>
    </source>
</evidence>
<dbReference type="InterPro" id="IPR010968">
    <property type="entry name" value="RnfE"/>
</dbReference>
<name>A0ABR9BC67_9RHOO</name>
<organism evidence="9 10">
    <name type="scientific">Thauera sedimentorum</name>
    <dbReference type="NCBI Taxonomy" id="2767595"/>
    <lineage>
        <taxon>Bacteria</taxon>
        <taxon>Pseudomonadati</taxon>
        <taxon>Pseudomonadota</taxon>
        <taxon>Betaproteobacteria</taxon>
        <taxon>Rhodocyclales</taxon>
        <taxon>Zoogloeaceae</taxon>
        <taxon>Thauera</taxon>
    </lineage>
</organism>
<dbReference type="EMBL" id="JACYTO010000002">
    <property type="protein sequence ID" value="MBD8503926.1"/>
    <property type="molecule type" value="Genomic_DNA"/>
</dbReference>
<dbReference type="Proteomes" id="UP000603602">
    <property type="component" value="Unassembled WGS sequence"/>
</dbReference>
<keyword evidence="8" id="KW-0997">Cell inner membrane</keyword>
<dbReference type="PANTHER" id="PTHR30586:SF0">
    <property type="entry name" value="ION-TRANSLOCATING OXIDOREDUCTASE COMPLEX SUBUNIT E"/>
    <property type="match status" value="1"/>
</dbReference>
<dbReference type="NCBIfam" id="TIGR01948">
    <property type="entry name" value="rnfE"/>
    <property type="match status" value="1"/>
</dbReference>
<comment type="function">
    <text evidence="8">Part of a membrane-bound complex that couples electron transfer with translocation of ions across the membrane.</text>
</comment>
<feature type="transmembrane region" description="Helical" evidence="8">
    <location>
        <begin position="208"/>
        <end position="227"/>
    </location>
</feature>
<feature type="transmembrane region" description="Helical" evidence="8">
    <location>
        <begin position="150"/>
        <end position="169"/>
    </location>
</feature>
<dbReference type="InterPro" id="IPR003667">
    <property type="entry name" value="NqrDE/RnfAE"/>
</dbReference>
<evidence type="ECO:0000256" key="8">
    <source>
        <dbReference type="HAMAP-Rule" id="MF_00478"/>
    </source>
</evidence>
<keyword evidence="2 8" id="KW-0813">Transport</keyword>
<feature type="transmembrane region" description="Helical" evidence="8">
    <location>
        <begin position="119"/>
        <end position="138"/>
    </location>
</feature>
<dbReference type="Pfam" id="PF02508">
    <property type="entry name" value="Rnf-Nqr"/>
    <property type="match status" value="1"/>
</dbReference>
<evidence type="ECO:0000313" key="10">
    <source>
        <dbReference type="Proteomes" id="UP000603602"/>
    </source>
</evidence>
<evidence type="ECO:0000256" key="6">
    <source>
        <dbReference type="ARBA" id="ARBA00022989"/>
    </source>
</evidence>
<comment type="subunit">
    <text evidence="8">The complex is composed of six subunits: RnfA, RnfB, RnfC, RnfD, RnfE and RnfG.</text>
</comment>
<evidence type="ECO:0000256" key="1">
    <source>
        <dbReference type="ARBA" id="ARBA00004127"/>
    </source>
</evidence>
<accession>A0ABR9BC67</accession>
<evidence type="ECO:0000313" key="9">
    <source>
        <dbReference type="EMBL" id="MBD8503926.1"/>
    </source>
</evidence>
<evidence type="ECO:0000256" key="4">
    <source>
        <dbReference type="ARBA" id="ARBA00022967"/>
    </source>
</evidence>
<dbReference type="NCBIfam" id="NF009070">
    <property type="entry name" value="PRK12405.1"/>
    <property type="match status" value="1"/>
</dbReference>
<keyword evidence="7 8" id="KW-0472">Membrane</keyword>
<dbReference type="PANTHER" id="PTHR30586">
    <property type="entry name" value="ELECTRON TRANSPORT COMPLEX PROTEIN RNFE"/>
    <property type="match status" value="1"/>
</dbReference>
<comment type="caution">
    <text evidence="9">The sequence shown here is derived from an EMBL/GenBank/DDBJ whole genome shotgun (WGS) entry which is preliminary data.</text>
</comment>
<comment type="subcellular location">
    <subcellularLocation>
        <location evidence="8">Cell inner membrane</location>
        <topology evidence="8">Multi-pass membrane protein</topology>
    </subcellularLocation>
    <subcellularLocation>
        <location evidence="1">Endomembrane system</location>
        <topology evidence="1">Multi-pass membrane protein</topology>
    </subcellularLocation>
</comment>
<proteinExistence type="inferred from homology"/>
<keyword evidence="3 8" id="KW-0812">Transmembrane</keyword>
<dbReference type="EC" id="7.-.-.-" evidence="8"/>